<dbReference type="PROSITE" id="PS51808">
    <property type="entry name" value="CHCH"/>
    <property type="match status" value="1"/>
</dbReference>
<evidence type="ECO:0000256" key="2">
    <source>
        <dbReference type="ARBA" id="ARBA00023157"/>
    </source>
</evidence>
<dbReference type="STRING" id="205917.A0A4Y9ZFE1"/>
<evidence type="ECO:0000313" key="4">
    <source>
        <dbReference type="EMBL" id="TFY72488.1"/>
    </source>
</evidence>
<dbReference type="AlphaFoldDB" id="A0A4Y9ZFE1"/>
<dbReference type="Pfam" id="PF10203">
    <property type="entry name" value="Pet191_N"/>
    <property type="match status" value="1"/>
</dbReference>
<sequence>MSNYCEPLIAALKDCLLHSDCVLKKGHLPSECLKEHYDELPEKCKSLRQASFECKRGMLDMRKRFRGNNAGQTAAKVKTEHSTPPPPPPAVDSSTTAA</sequence>
<dbReference type="GO" id="GO:0005739">
    <property type="term" value="C:mitochondrion"/>
    <property type="evidence" value="ECO:0007669"/>
    <property type="project" value="TreeGrafter"/>
</dbReference>
<gene>
    <name evidence="4" type="ORF">EVG20_g492</name>
</gene>
<proteinExistence type="inferred from homology"/>
<keyword evidence="5" id="KW-1185">Reference proteome</keyword>
<comment type="similarity">
    <text evidence="1">Belongs to the PET191 family.</text>
</comment>
<dbReference type="InterPro" id="IPR018793">
    <property type="entry name" value="Cyt_c_oxidase_assmbl_Pet191"/>
</dbReference>
<evidence type="ECO:0000256" key="1">
    <source>
        <dbReference type="ARBA" id="ARBA00007785"/>
    </source>
</evidence>
<feature type="region of interest" description="Disordered" evidence="3">
    <location>
        <begin position="63"/>
        <end position="98"/>
    </location>
</feature>
<evidence type="ECO:0000313" key="5">
    <source>
        <dbReference type="Proteomes" id="UP000298327"/>
    </source>
</evidence>
<keyword evidence="2" id="KW-1015">Disulfide bond</keyword>
<reference evidence="4 5" key="1">
    <citation type="submission" date="2019-02" db="EMBL/GenBank/DDBJ databases">
        <title>Genome sequencing of the rare red list fungi Dentipellis fragilis.</title>
        <authorList>
            <person name="Buettner E."/>
            <person name="Kellner H."/>
        </authorList>
    </citation>
    <scope>NUCLEOTIDE SEQUENCE [LARGE SCALE GENOMIC DNA]</scope>
    <source>
        <strain evidence="4 5">DSM 105465</strain>
    </source>
</reference>
<dbReference type="PANTHER" id="PTHR28627">
    <property type="entry name" value="CYTOCHROME C OXIDASE ASSEMBLY FACTOR 5"/>
    <property type="match status" value="1"/>
</dbReference>
<accession>A0A4Y9ZFE1</accession>
<dbReference type="EMBL" id="SEOQ01000013">
    <property type="protein sequence ID" value="TFY72488.1"/>
    <property type="molecule type" value="Genomic_DNA"/>
</dbReference>
<dbReference type="GO" id="GO:0033617">
    <property type="term" value="P:mitochondrial respiratory chain complex IV assembly"/>
    <property type="evidence" value="ECO:0007669"/>
    <property type="project" value="TreeGrafter"/>
</dbReference>
<protein>
    <recommendedName>
        <fullName evidence="6">CHCH domain-containing protein</fullName>
    </recommendedName>
</protein>
<evidence type="ECO:0000256" key="3">
    <source>
        <dbReference type="SAM" id="MobiDB-lite"/>
    </source>
</evidence>
<dbReference type="PANTHER" id="PTHR28627:SF1">
    <property type="entry name" value="CYTOCHROME C OXIDASE ASSEMBLY FACTOR 5"/>
    <property type="match status" value="1"/>
</dbReference>
<organism evidence="4 5">
    <name type="scientific">Dentipellis fragilis</name>
    <dbReference type="NCBI Taxonomy" id="205917"/>
    <lineage>
        <taxon>Eukaryota</taxon>
        <taxon>Fungi</taxon>
        <taxon>Dikarya</taxon>
        <taxon>Basidiomycota</taxon>
        <taxon>Agaricomycotina</taxon>
        <taxon>Agaricomycetes</taxon>
        <taxon>Russulales</taxon>
        <taxon>Hericiaceae</taxon>
        <taxon>Dentipellis</taxon>
    </lineage>
</organism>
<dbReference type="OrthoDB" id="282149at2759"/>
<comment type="caution">
    <text evidence="4">The sequence shown here is derived from an EMBL/GenBank/DDBJ whole genome shotgun (WGS) entry which is preliminary data.</text>
</comment>
<dbReference type="Proteomes" id="UP000298327">
    <property type="component" value="Unassembled WGS sequence"/>
</dbReference>
<name>A0A4Y9ZFE1_9AGAM</name>
<evidence type="ECO:0008006" key="6">
    <source>
        <dbReference type="Google" id="ProtNLM"/>
    </source>
</evidence>